<dbReference type="Pfam" id="PF03934">
    <property type="entry name" value="T2SSK"/>
    <property type="match status" value="1"/>
</dbReference>
<accession>A0ABN6PKN8</accession>
<proteinExistence type="inferred from homology"/>
<dbReference type="InterPro" id="IPR049031">
    <property type="entry name" value="T2SSK_SAM-like_1st"/>
</dbReference>
<evidence type="ECO:0000313" key="6">
    <source>
        <dbReference type="EMBL" id="BDI04390.1"/>
    </source>
</evidence>
<dbReference type="SUPFAM" id="SSF54523">
    <property type="entry name" value="Pili subunits"/>
    <property type="match status" value="1"/>
</dbReference>
<dbReference type="InterPro" id="IPR045584">
    <property type="entry name" value="Pilin-like"/>
</dbReference>
<keyword evidence="3" id="KW-1133">Transmembrane helix</keyword>
<feature type="compositionally biased region" description="Polar residues" evidence="2">
    <location>
        <begin position="181"/>
        <end position="192"/>
    </location>
</feature>
<organism evidence="6 7">
    <name type="scientific">Sphaerotilus microaerophilus</name>
    <dbReference type="NCBI Taxonomy" id="2914710"/>
    <lineage>
        <taxon>Bacteria</taxon>
        <taxon>Pseudomonadati</taxon>
        <taxon>Pseudomonadota</taxon>
        <taxon>Betaproteobacteria</taxon>
        <taxon>Burkholderiales</taxon>
        <taxon>Sphaerotilaceae</taxon>
        <taxon>Sphaerotilus</taxon>
    </lineage>
</organism>
<dbReference type="PANTHER" id="PTHR38831:SF1">
    <property type="entry name" value="TYPE II SECRETION SYSTEM PROTEIN K-RELATED"/>
    <property type="match status" value="1"/>
</dbReference>
<evidence type="ECO:0000259" key="4">
    <source>
        <dbReference type="Pfam" id="PF03934"/>
    </source>
</evidence>
<evidence type="ECO:0000313" key="7">
    <source>
        <dbReference type="Proteomes" id="UP001057498"/>
    </source>
</evidence>
<keyword evidence="1" id="KW-0813">Transport</keyword>
<evidence type="ECO:0000259" key="5">
    <source>
        <dbReference type="Pfam" id="PF21687"/>
    </source>
</evidence>
<dbReference type="NCBIfam" id="NF037980">
    <property type="entry name" value="T2SS_GspK"/>
    <property type="match status" value="1"/>
</dbReference>
<dbReference type="Pfam" id="PF21687">
    <property type="entry name" value="T2SSK_1st"/>
    <property type="match status" value="1"/>
</dbReference>
<keyword evidence="1 3" id="KW-0472">Membrane</keyword>
<dbReference type="InterPro" id="IPR049179">
    <property type="entry name" value="T2SSK_SAM-like_2nd"/>
</dbReference>
<dbReference type="PIRSF" id="PIRSF002786">
    <property type="entry name" value="XcpX"/>
    <property type="match status" value="1"/>
</dbReference>
<keyword evidence="7" id="KW-1185">Reference proteome</keyword>
<name>A0ABN6PKN8_9BURK</name>
<reference evidence="6" key="1">
    <citation type="submission" date="2022-04" db="EMBL/GenBank/DDBJ databases">
        <title>Whole genome sequence of Sphaerotilus sp. FB-5.</title>
        <authorList>
            <person name="Takeda M."/>
            <person name="Narihara S."/>
            <person name="Akimoto M."/>
            <person name="Akimoto R."/>
            <person name="Nishiyashiki S."/>
            <person name="Murakami T."/>
        </authorList>
    </citation>
    <scope>NUCLEOTIDE SEQUENCE</scope>
    <source>
        <strain evidence="6">FB-5</strain>
    </source>
</reference>
<protein>
    <recommendedName>
        <fullName evidence="1">Type II secretion system protein K</fullName>
    </recommendedName>
</protein>
<evidence type="ECO:0000256" key="3">
    <source>
        <dbReference type="SAM" id="Phobius"/>
    </source>
</evidence>
<feature type="domain" description="T2SS protein K second SAM-like" evidence="4">
    <location>
        <begin position="229"/>
        <end position="280"/>
    </location>
</feature>
<dbReference type="SUPFAM" id="SSF47781">
    <property type="entry name" value="RuvA domain 2-like"/>
    <property type="match status" value="1"/>
</dbReference>
<dbReference type="Gene3D" id="3.30.1300.30">
    <property type="entry name" value="GSPII I/J protein-like"/>
    <property type="match status" value="1"/>
</dbReference>
<feature type="region of interest" description="Disordered" evidence="2">
    <location>
        <begin position="170"/>
        <end position="196"/>
    </location>
</feature>
<dbReference type="InterPro" id="IPR005628">
    <property type="entry name" value="GspK"/>
</dbReference>
<feature type="domain" description="T2SS protein K first SAM-like" evidence="5">
    <location>
        <begin position="121"/>
        <end position="225"/>
    </location>
</feature>
<evidence type="ECO:0000256" key="1">
    <source>
        <dbReference type="PIRNR" id="PIRNR002786"/>
    </source>
</evidence>
<keyword evidence="3" id="KW-0812">Transmembrane</keyword>
<dbReference type="PANTHER" id="PTHR38831">
    <property type="entry name" value="TYPE II SECRETION SYSTEM PROTEIN K"/>
    <property type="match status" value="1"/>
</dbReference>
<dbReference type="InterPro" id="IPR010994">
    <property type="entry name" value="RuvA_2-like"/>
</dbReference>
<sequence>MQPTRPRQRGAALLTAMIIVALIATVAAGMVWQQWRAIQVEAAERAQVQAQWILQGALDWARLILREDARTDKVDHLGEPWAVPLAEARLSTFLAADRDNNSAVEEGLDAFLSGSIRDAQARYNLRNLVVQGKVVPAELASLQRLCELLGLPAQVGQLIAEGLRQSTLSASGEVQGDEAGSASNTNGGSVQGQPLPPPGVAQLTWLGLDEATVQRLAAHVVLLPQPTPINLNTASREVIAAVLPGIDLGAAERLVQARQRRALEKLEDAQAALGAGTPALEAQRADVKTAYFEVTGMMRLEQLAVAQRSLLERRGREVKVLRSERLRVRPDGSLSAAGAPAANATALQQ</sequence>
<dbReference type="RefSeq" id="WP_251972517.1">
    <property type="nucleotide sequence ID" value="NZ_AP025730.1"/>
</dbReference>
<dbReference type="Proteomes" id="UP001057498">
    <property type="component" value="Chromosome"/>
</dbReference>
<feature type="transmembrane region" description="Helical" evidence="3">
    <location>
        <begin position="12"/>
        <end position="32"/>
    </location>
</feature>
<keyword evidence="1" id="KW-0997">Cell inner membrane</keyword>
<evidence type="ECO:0000256" key="2">
    <source>
        <dbReference type="SAM" id="MobiDB-lite"/>
    </source>
</evidence>
<comment type="subcellular location">
    <subcellularLocation>
        <location evidence="1">Cell inner membrane</location>
    </subcellularLocation>
</comment>
<keyword evidence="1" id="KW-1003">Cell membrane</keyword>
<comment type="similarity">
    <text evidence="1">Belongs to the GSP K family.</text>
</comment>
<gene>
    <name evidence="6" type="primary">gspK</name>
    <name evidence="6" type="ORF">CATMQ487_13600</name>
</gene>
<dbReference type="EMBL" id="AP025730">
    <property type="protein sequence ID" value="BDI04390.1"/>
    <property type="molecule type" value="Genomic_DNA"/>
</dbReference>